<evidence type="ECO:0000256" key="6">
    <source>
        <dbReference type="ARBA" id="ARBA00023242"/>
    </source>
</evidence>
<proteinExistence type="inferred from homology"/>
<evidence type="ECO:0000256" key="5">
    <source>
        <dbReference type="ARBA" id="ARBA00023163"/>
    </source>
</evidence>
<comment type="subcellular location">
    <subcellularLocation>
        <location evidence="1 7">Nucleus</location>
    </subcellularLocation>
</comment>
<dbReference type="Proteomes" id="UP000009168">
    <property type="component" value="Unassembled WGS sequence"/>
</dbReference>
<dbReference type="GO" id="GO:0006355">
    <property type="term" value="P:regulation of DNA-templated transcription"/>
    <property type="evidence" value="ECO:0007669"/>
    <property type="project" value="InterPro"/>
</dbReference>
<evidence type="ECO:0000256" key="7">
    <source>
        <dbReference type="RuleBase" id="RU364129"/>
    </source>
</evidence>
<dbReference type="STRING" id="312017.Q22Y25"/>
<keyword evidence="3 7" id="KW-0805">Transcription regulation</keyword>
<dbReference type="Gene3D" id="1.10.10.1340">
    <property type="entry name" value="Mediator of RNA polymerase II, submodule Med31 (Soh1)"/>
    <property type="match status" value="1"/>
</dbReference>
<evidence type="ECO:0000256" key="4">
    <source>
        <dbReference type="ARBA" id="ARBA00023159"/>
    </source>
</evidence>
<evidence type="ECO:0000256" key="3">
    <source>
        <dbReference type="ARBA" id="ARBA00023015"/>
    </source>
</evidence>
<accession>Q22Y25</accession>
<gene>
    <name evidence="8" type="ORF">TTHERM_00355460</name>
</gene>
<name>Q22Y25_TETTS</name>
<comment type="subunit">
    <text evidence="7">Component of the Mediator complex.</text>
</comment>
<dbReference type="AlphaFoldDB" id="Q22Y25"/>
<keyword evidence="4 7" id="KW-0010">Activator</keyword>
<comment type="function">
    <text evidence="7">Component of the Mediator complex, a coactivator involved in the regulated transcription of nearly all RNA polymerase II-dependent genes. Mediator functions as a bridge to convey information from gene-specific regulatory proteins to the basal RNA polymerase II transcription machinery. Mediator is recruited to promoters by direct interactions with regulatory proteins and serves as a scaffold for the assembly of a functional preinitiation complex with RNA polymerase II and the general transcription factors.</text>
</comment>
<evidence type="ECO:0000313" key="9">
    <source>
        <dbReference type="Proteomes" id="UP000009168"/>
    </source>
</evidence>
<dbReference type="InterPro" id="IPR008831">
    <property type="entry name" value="Mediator_Med31"/>
</dbReference>
<dbReference type="GO" id="GO:0016592">
    <property type="term" value="C:mediator complex"/>
    <property type="evidence" value="ECO:0007669"/>
    <property type="project" value="InterPro"/>
</dbReference>
<dbReference type="GeneID" id="7837294"/>
<dbReference type="Pfam" id="PF05669">
    <property type="entry name" value="Med31"/>
    <property type="match status" value="1"/>
</dbReference>
<protein>
    <recommendedName>
        <fullName evidence="7">Mediator of RNA polymerase II transcription subunit 31</fullName>
    </recommendedName>
</protein>
<evidence type="ECO:0000313" key="8">
    <source>
        <dbReference type="EMBL" id="EAR90199.3"/>
    </source>
</evidence>
<dbReference type="EMBL" id="GG662749">
    <property type="protein sequence ID" value="EAR90199.3"/>
    <property type="molecule type" value="Genomic_DNA"/>
</dbReference>
<dbReference type="InParanoid" id="Q22Y25"/>
<organism evidence="8 9">
    <name type="scientific">Tetrahymena thermophila (strain SB210)</name>
    <dbReference type="NCBI Taxonomy" id="312017"/>
    <lineage>
        <taxon>Eukaryota</taxon>
        <taxon>Sar</taxon>
        <taxon>Alveolata</taxon>
        <taxon>Ciliophora</taxon>
        <taxon>Intramacronucleata</taxon>
        <taxon>Oligohymenophorea</taxon>
        <taxon>Hymenostomatida</taxon>
        <taxon>Tetrahymenina</taxon>
        <taxon>Tetrahymenidae</taxon>
        <taxon>Tetrahymena</taxon>
    </lineage>
</organism>
<comment type="similarity">
    <text evidence="2 7">Belongs to the Mediator complex subunit 31 family.</text>
</comment>
<dbReference type="OrthoDB" id="10257739at2759"/>
<evidence type="ECO:0000256" key="2">
    <source>
        <dbReference type="ARBA" id="ARBA00006378"/>
    </source>
</evidence>
<dbReference type="InterPro" id="IPR038089">
    <property type="entry name" value="Med31_sf"/>
</dbReference>
<dbReference type="PANTHER" id="PTHR13186">
    <property type="entry name" value="MEDIATOR OF RNA POLYMERASE II TRANSCRIPTION SUBUNIT 31"/>
    <property type="match status" value="1"/>
</dbReference>
<dbReference type="FunCoup" id="Q22Y25">
    <property type="interactions" value="156"/>
</dbReference>
<dbReference type="RefSeq" id="XP_001010444.3">
    <property type="nucleotide sequence ID" value="XM_001010444.4"/>
</dbReference>
<sequence>MMQHQMSMQIQSQNQQDQSQQANQDLMNFRSDFEQYQRFQLDLEFVNMLANPYYILQLQEYDYFSNERFQNYLKYLSYFKQPEYFKFVKYPLGIKMLDLIQQDKFIENLSNNGIELANKMNIQNTYTKQFLNYLAKKSSLQKDIKKEEN</sequence>
<dbReference type="eggNOG" id="KOG4086">
    <property type="taxonomic scope" value="Eukaryota"/>
</dbReference>
<keyword evidence="6 7" id="KW-0539">Nucleus</keyword>
<dbReference type="KEGG" id="tet:TTHERM_00355460"/>
<keyword evidence="5 7" id="KW-0804">Transcription</keyword>
<dbReference type="GO" id="GO:0003712">
    <property type="term" value="F:transcription coregulator activity"/>
    <property type="evidence" value="ECO:0007669"/>
    <property type="project" value="InterPro"/>
</dbReference>
<evidence type="ECO:0000256" key="1">
    <source>
        <dbReference type="ARBA" id="ARBA00004123"/>
    </source>
</evidence>
<keyword evidence="9" id="KW-1185">Reference proteome</keyword>
<dbReference type="HOGENOM" id="CLU_1753378_0_0_1"/>
<reference evidence="9" key="1">
    <citation type="journal article" date="2006" name="PLoS Biol.">
        <title>Macronuclear genome sequence of the ciliate Tetrahymena thermophila, a model eukaryote.</title>
        <authorList>
            <person name="Eisen J.A."/>
            <person name="Coyne R.S."/>
            <person name="Wu M."/>
            <person name="Wu D."/>
            <person name="Thiagarajan M."/>
            <person name="Wortman J.R."/>
            <person name="Badger J.H."/>
            <person name="Ren Q."/>
            <person name="Amedeo P."/>
            <person name="Jones K.M."/>
            <person name="Tallon L.J."/>
            <person name="Delcher A.L."/>
            <person name="Salzberg S.L."/>
            <person name="Silva J.C."/>
            <person name="Haas B.J."/>
            <person name="Majoros W.H."/>
            <person name="Farzad M."/>
            <person name="Carlton J.M."/>
            <person name="Smith R.K. Jr."/>
            <person name="Garg J."/>
            <person name="Pearlman R.E."/>
            <person name="Karrer K.M."/>
            <person name="Sun L."/>
            <person name="Manning G."/>
            <person name="Elde N.C."/>
            <person name="Turkewitz A.P."/>
            <person name="Asai D.J."/>
            <person name="Wilkes D.E."/>
            <person name="Wang Y."/>
            <person name="Cai H."/>
            <person name="Collins K."/>
            <person name="Stewart B.A."/>
            <person name="Lee S.R."/>
            <person name="Wilamowska K."/>
            <person name="Weinberg Z."/>
            <person name="Ruzzo W.L."/>
            <person name="Wloga D."/>
            <person name="Gaertig J."/>
            <person name="Frankel J."/>
            <person name="Tsao C.-C."/>
            <person name="Gorovsky M.A."/>
            <person name="Keeling P.J."/>
            <person name="Waller R.F."/>
            <person name="Patron N.J."/>
            <person name="Cherry J.M."/>
            <person name="Stover N.A."/>
            <person name="Krieger C.J."/>
            <person name="del Toro C."/>
            <person name="Ryder H.F."/>
            <person name="Williamson S.C."/>
            <person name="Barbeau R.A."/>
            <person name="Hamilton E.P."/>
            <person name="Orias E."/>
        </authorList>
    </citation>
    <scope>NUCLEOTIDE SEQUENCE [LARGE SCALE GENOMIC DNA]</scope>
    <source>
        <strain evidence="9">SB210</strain>
    </source>
</reference>